<sequence>MGLSKVEILTRFAGSHTVSVEFQAPGPGGPLAVWTTPMSRATPVTIGDTCK</sequence>
<comment type="caution">
    <text evidence="1">The sequence shown here is derived from an EMBL/GenBank/DDBJ whole genome shotgun (WGS) entry which is preliminary data.</text>
</comment>
<evidence type="ECO:0000313" key="2">
    <source>
        <dbReference type="Proteomes" id="UP001230289"/>
    </source>
</evidence>
<dbReference type="RefSeq" id="WP_308489221.1">
    <property type="nucleotide sequence ID" value="NZ_JAVFCB010000005.1"/>
</dbReference>
<dbReference type="EMBL" id="JAVFCB010000005">
    <property type="protein sequence ID" value="MDQ4214284.1"/>
    <property type="molecule type" value="Genomic_DNA"/>
</dbReference>
<evidence type="ECO:0000313" key="1">
    <source>
        <dbReference type="EMBL" id="MDQ4214284.1"/>
    </source>
</evidence>
<name>A0ABU0XGN5_9MICO</name>
<keyword evidence="2" id="KW-1185">Reference proteome</keyword>
<organism evidence="1 2">
    <name type="scientific">Microbacterium capsulatum</name>
    <dbReference type="NCBI Taxonomy" id="3041921"/>
    <lineage>
        <taxon>Bacteria</taxon>
        <taxon>Bacillati</taxon>
        <taxon>Actinomycetota</taxon>
        <taxon>Actinomycetes</taxon>
        <taxon>Micrococcales</taxon>
        <taxon>Microbacteriaceae</taxon>
        <taxon>Microbacterium</taxon>
    </lineage>
</organism>
<proteinExistence type="predicted"/>
<gene>
    <name evidence="1" type="ORF">RBR11_10195</name>
</gene>
<reference evidence="1 2" key="1">
    <citation type="submission" date="2023-08" db="EMBL/GenBank/DDBJ databases">
        <title>Microbacterium sp. nov., isolated from a waste landfill.</title>
        <authorList>
            <person name="Wen W."/>
        </authorList>
    </citation>
    <scope>NUCLEOTIDE SEQUENCE [LARGE SCALE GENOMIC DNA]</scope>
    <source>
        <strain evidence="1 2">ASV81</strain>
    </source>
</reference>
<protein>
    <submittedName>
        <fullName evidence="1">Uncharacterized protein</fullName>
    </submittedName>
</protein>
<accession>A0ABU0XGN5</accession>
<dbReference type="Proteomes" id="UP001230289">
    <property type="component" value="Unassembled WGS sequence"/>
</dbReference>